<feature type="signal peptide" evidence="6">
    <location>
        <begin position="1"/>
        <end position="39"/>
    </location>
</feature>
<dbReference type="SUPFAM" id="SSF52743">
    <property type="entry name" value="Subtilisin-like"/>
    <property type="match status" value="1"/>
</dbReference>
<evidence type="ECO:0000256" key="4">
    <source>
        <dbReference type="ARBA" id="ARBA00022825"/>
    </source>
</evidence>
<organism evidence="10 11">
    <name type="scientific">Nocardioides aquaticus</name>
    <dbReference type="NCBI Taxonomy" id="160826"/>
    <lineage>
        <taxon>Bacteria</taxon>
        <taxon>Bacillati</taxon>
        <taxon>Actinomycetota</taxon>
        <taxon>Actinomycetes</taxon>
        <taxon>Propionibacteriales</taxon>
        <taxon>Nocardioidaceae</taxon>
        <taxon>Nocardioides</taxon>
    </lineage>
</organism>
<accession>A0ABX8EN78</accession>
<feature type="domain" description="Peptidase S8/S53" evidence="7">
    <location>
        <begin position="196"/>
        <end position="681"/>
    </location>
</feature>
<evidence type="ECO:0000259" key="8">
    <source>
        <dbReference type="Pfam" id="PF02225"/>
    </source>
</evidence>
<dbReference type="CDD" id="cd02120">
    <property type="entry name" value="PA_subtilisin_like"/>
    <property type="match status" value="1"/>
</dbReference>
<name>A0ABX8EN78_9ACTN</name>
<evidence type="ECO:0000313" key="11">
    <source>
        <dbReference type="Proteomes" id="UP000679307"/>
    </source>
</evidence>
<dbReference type="RefSeq" id="WP_214057225.1">
    <property type="nucleotide sequence ID" value="NZ_BAAAHS010000020.1"/>
</dbReference>
<dbReference type="EC" id="3.4.21.-" evidence="10"/>
<evidence type="ECO:0000313" key="10">
    <source>
        <dbReference type="EMBL" id="QVT81936.1"/>
    </source>
</evidence>
<feature type="chain" id="PRO_5047074163" evidence="6">
    <location>
        <begin position="40"/>
        <end position="1022"/>
    </location>
</feature>
<evidence type="ECO:0000259" key="9">
    <source>
        <dbReference type="Pfam" id="PF05922"/>
    </source>
</evidence>
<proteinExistence type="inferred from homology"/>
<dbReference type="InterPro" id="IPR003137">
    <property type="entry name" value="PA_domain"/>
</dbReference>
<feature type="active site" description="Charge relay system" evidence="5">
    <location>
        <position position="628"/>
    </location>
</feature>
<gene>
    <name evidence="10" type="primary">vpr_2</name>
    <name evidence="10" type="ORF">ENKNEFLB_04355</name>
</gene>
<dbReference type="InterPro" id="IPR037045">
    <property type="entry name" value="S8pro/Inhibitor_I9_sf"/>
</dbReference>
<feature type="domain" description="Inhibitor I9" evidence="9">
    <location>
        <begin position="106"/>
        <end position="160"/>
    </location>
</feature>
<dbReference type="GO" id="GO:0006508">
    <property type="term" value="P:proteolysis"/>
    <property type="evidence" value="ECO:0007669"/>
    <property type="project" value="UniProtKB-KW"/>
</dbReference>
<reference evidence="10 11" key="1">
    <citation type="submission" date="2021-05" db="EMBL/GenBank/DDBJ databases">
        <title>Complete genome of Nocardioides aquaticus KCTC 9944T isolated from meromictic and hypersaline Ekho Lake, Antarctica.</title>
        <authorList>
            <person name="Hwang K."/>
            <person name="Kim K.M."/>
            <person name="Choe H."/>
        </authorList>
    </citation>
    <scope>NUCLEOTIDE SEQUENCE [LARGE SCALE GENOMIC DNA]</scope>
    <source>
        <strain evidence="10 11">KCTC 9944</strain>
    </source>
</reference>
<dbReference type="PROSITE" id="PS51892">
    <property type="entry name" value="SUBTILASE"/>
    <property type="match status" value="1"/>
</dbReference>
<dbReference type="GO" id="GO:0008233">
    <property type="term" value="F:peptidase activity"/>
    <property type="evidence" value="ECO:0007669"/>
    <property type="project" value="UniProtKB-KW"/>
</dbReference>
<dbReference type="Gene3D" id="3.30.70.80">
    <property type="entry name" value="Peptidase S8 propeptide/proteinase inhibitor I9"/>
    <property type="match status" value="1"/>
</dbReference>
<feature type="domain" description="PA" evidence="8">
    <location>
        <begin position="476"/>
        <end position="542"/>
    </location>
</feature>
<evidence type="ECO:0000256" key="6">
    <source>
        <dbReference type="SAM" id="SignalP"/>
    </source>
</evidence>
<dbReference type="PRINTS" id="PR00723">
    <property type="entry name" value="SUBTILISIN"/>
</dbReference>
<dbReference type="InterPro" id="IPR045051">
    <property type="entry name" value="SBT"/>
</dbReference>
<dbReference type="InterPro" id="IPR034197">
    <property type="entry name" value="Peptidases_S8_3"/>
</dbReference>
<sequence>MSLPHPGSAARRRTLGALSAGVLAAAMVATLSPAQAAQAADEAGGLREIDPGAADLRSAETFEDGRYIVLLTQPSIAAYDGGTPGLAPTKAAPGESLRTGTSAFGDYRSFLARQQRSTASAVGAEVVRSYTVATNGFATELSAEQAAELSADKDVYAVLPVEARSIDARDNSASFLGMYGKRGVWKKQAGSQRGAGSGIVVGDLDTGIWPENPSFTGDPLSVTPTGPWDATVDPLGTTTMRKSDGGTFRGACETGEEFAVADCSTKLIGARAYPDTFVDSVPEDEYSPAEFLSPRDGGGHGSHTASTAAGNVVRGVTVDGIDFGEVTGMVPGASIASYKVCWEDTDPDTGGCYTDAILAAIDDAVRDGVDVINFSISGALETVVDPVEIAFAGAADAGVFVAASAGNSGPTASTVAHNSPWLTTVASSTYRNFEGTVELGDGSTYLGAMVDREGLPAQTPLVDAADAVAAGADPGEAALCGPDTLDDAAVDGSVVLCLRGTYDRVAKSAEVERAGGVAMILVNPAASSLDADLHAVPTVHLPDTALPAVSAYLDTAETPTAALLPGNESEEASAPLPVVSGYSSRGPALANDSDILKPDIAAPGQSVLAAVAPPSNSDRDFDLYSGTSMAAPHIAGLGALLMAENPTWTPQMVQSAMMTTATSTRTEKGGSSRDAFAQGAGQVAPAAMDRPGLFITSTPRQWYGLLTEQGLDTGVESRAAGTVNLPSIADHAVVGSTTVTRRVTSQVAGTWRVRGRVPGFSVRAVTPTVTAPRAGVSRKVTLEFTARPGTALEQWRQGFVTLTGPTTVRMPVALRPTALEAPEVVTGTGTTGSTDVTITSGSTGEVDLATLGLAQAESTEGAVGIGESAGYCVPVADDSEVLRLDVDAADDSSDLDLVAIPTNAACSAATGPEVSSATGSADESVTVEDPESEAYAVFVDGFAAGDDGAPMAFRLDTYDLGASDTLGGFTVSPDPLPVTQGEESTYTASWTDLAADNRYLGLVRYGDTGLATTVEVSTLGGE</sequence>
<keyword evidence="2 5" id="KW-0645">Protease</keyword>
<keyword evidence="4 5" id="KW-0720">Serine protease</keyword>
<evidence type="ECO:0000256" key="1">
    <source>
        <dbReference type="ARBA" id="ARBA00011073"/>
    </source>
</evidence>
<dbReference type="InterPro" id="IPR006311">
    <property type="entry name" value="TAT_signal"/>
</dbReference>
<keyword evidence="6" id="KW-0732">Signal</keyword>
<protein>
    <submittedName>
        <fullName evidence="10">Minor extracellular protease vpr</fullName>
        <ecNumber evidence="10">3.4.21.-</ecNumber>
    </submittedName>
</protein>
<dbReference type="Gene3D" id="3.40.50.200">
    <property type="entry name" value="Peptidase S8/S53 domain"/>
    <property type="match status" value="1"/>
</dbReference>
<dbReference type="InterPro" id="IPR023828">
    <property type="entry name" value="Peptidase_S8_Ser-AS"/>
</dbReference>
<dbReference type="EMBL" id="CP075371">
    <property type="protein sequence ID" value="QVT81936.1"/>
    <property type="molecule type" value="Genomic_DNA"/>
</dbReference>
<keyword evidence="11" id="KW-1185">Reference proteome</keyword>
<evidence type="ECO:0000256" key="5">
    <source>
        <dbReference type="PROSITE-ProRule" id="PRU01240"/>
    </source>
</evidence>
<dbReference type="InterPro" id="IPR015500">
    <property type="entry name" value="Peptidase_S8_subtilisin-rel"/>
</dbReference>
<dbReference type="Proteomes" id="UP000679307">
    <property type="component" value="Chromosome"/>
</dbReference>
<dbReference type="PROSITE" id="PS51318">
    <property type="entry name" value="TAT"/>
    <property type="match status" value="1"/>
</dbReference>
<evidence type="ECO:0000259" key="7">
    <source>
        <dbReference type="Pfam" id="PF00082"/>
    </source>
</evidence>
<dbReference type="PANTHER" id="PTHR10795">
    <property type="entry name" value="PROPROTEIN CONVERTASE SUBTILISIN/KEXIN"/>
    <property type="match status" value="1"/>
</dbReference>
<feature type="active site" description="Charge relay system" evidence="5">
    <location>
        <position position="205"/>
    </location>
</feature>
<comment type="similarity">
    <text evidence="1 5">Belongs to the peptidase S8 family.</text>
</comment>
<dbReference type="Pfam" id="PF00082">
    <property type="entry name" value="Peptidase_S8"/>
    <property type="match status" value="1"/>
</dbReference>
<dbReference type="CDD" id="cd04852">
    <property type="entry name" value="Peptidases_S8_3"/>
    <property type="match status" value="1"/>
</dbReference>
<evidence type="ECO:0000256" key="3">
    <source>
        <dbReference type="ARBA" id="ARBA00022801"/>
    </source>
</evidence>
<dbReference type="Pfam" id="PF02225">
    <property type="entry name" value="PA"/>
    <property type="match status" value="1"/>
</dbReference>
<dbReference type="Pfam" id="PF05922">
    <property type="entry name" value="Inhibitor_I9"/>
    <property type="match status" value="1"/>
</dbReference>
<feature type="active site" description="Charge relay system" evidence="5">
    <location>
        <position position="300"/>
    </location>
</feature>
<dbReference type="InterPro" id="IPR010259">
    <property type="entry name" value="S8pro/Inhibitor_I9"/>
</dbReference>
<dbReference type="InterPro" id="IPR000209">
    <property type="entry name" value="Peptidase_S8/S53_dom"/>
</dbReference>
<keyword evidence="3 5" id="KW-0378">Hydrolase</keyword>
<dbReference type="InterPro" id="IPR036852">
    <property type="entry name" value="Peptidase_S8/S53_dom_sf"/>
</dbReference>
<evidence type="ECO:0000256" key="2">
    <source>
        <dbReference type="ARBA" id="ARBA00022670"/>
    </source>
</evidence>
<dbReference type="Gene3D" id="3.50.30.30">
    <property type="match status" value="1"/>
</dbReference>
<dbReference type="PROSITE" id="PS00138">
    <property type="entry name" value="SUBTILASE_SER"/>
    <property type="match status" value="1"/>
</dbReference>